<dbReference type="Pfam" id="PF12697">
    <property type="entry name" value="Abhydrolase_6"/>
    <property type="match status" value="1"/>
</dbReference>
<evidence type="ECO:0000256" key="8">
    <source>
        <dbReference type="ARBA" id="ARBA00042704"/>
    </source>
</evidence>
<dbReference type="GO" id="GO:0008474">
    <property type="term" value="F:palmitoyl-(protein) hydrolase activity"/>
    <property type="evidence" value="ECO:0007669"/>
    <property type="project" value="UniProtKB-EC"/>
</dbReference>
<evidence type="ECO:0000256" key="2">
    <source>
        <dbReference type="ARBA" id="ARBA00022801"/>
    </source>
</evidence>
<dbReference type="EC" id="3.1.1.93" evidence="4"/>
<dbReference type="PANTHER" id="PTHR16138">
    <property type="entry name" value="MYCOPHENOLIC ACID ACYL-GLUCURONIDE ESTERASE, MITOCHONDRIAL"/>
    <property type="match status" value="1"/>
</dbReference>
<evidence type="ECO:0000313" key="13">
    <source>
        <dbReference type="EMBL" id="PZQ53555.1"/>
    </source>
</evidence>
<feature type="domain" description="AB hydrolase-1" evidence="12">
    <location>
        <begin position="27"/>
        <end position="226"/>
    </location>
</feature>
<evidence type="ECO:0000256" key="10">
    <source>
        <dbReference type="ARBA" id="ARBA00047409"/>
    </source>
</evidence>
<dbReference type="AlphaFoldDB" id="A0A2W5NS94"/>
<comment type="caution">
    <text evidence="13">The sequence shown here is derived from an EMBL/GenBank/DDBJ whole genome shotgun (WGS) entry which is preliminary data.</text>
</comment>
<evidence type="ECO:0000256" key="6">
    <source>
        <dbReference type="ARBA" id="ARBA00041520"/>
    </source>
</evidence>
<dbReference type="PANTHER" id="PTHR16138:SF7">
    <property type="entry name" value="PALMITOYL-PROTEIN THIOESTERASE ABHD10, MITOCHONDRIAL"/>
    <property type="match status" value="1"/>
</dbReference>
<dbReference type="GO" id="GO:0102390">
    <property type="term" value="F:mycophenolic acid acyl-glucuronide esterase activity"/>
    <property type="evidence" value="ECO:0007669"/>
    <property type="project" value="UniProtKB-EC"/>
</dbReference>
<evidence type="ECO:0000256" key="7">
    <source>
        <dbReference type="ARBA" id="ARBA00042645"/>
    </source>
</evidence>
<dbReference type="Gene3D" id="3.40.50.1820">
    <property type="entry name" value="alpha/beta hydrolase"/>
    <property type="match status" value="1"/>
</dbReference>
<evidence type="ECO:0000256" key="5">
    <source>
        <dbReference type="ARBA" id="ARBA00039314"/>
    </source>
</evidence>
<organism evidence="13 14">
    <name type="scientific">Novosphingobium pentaromativorans</name>
    <dbReference type="NCBI Taxonomy" id="205844"/>
    <lineage>
        <taxon>Bacteria</taxon>
        <taxon>Pseudomonadati</taxon>
        <taxon>Pseudomonadota</taxon>
        <taxon>Alphaproteobacteria</taxon>
        <taxon>Sphingomonadales</taxon>
        <taxon>Sphingomonadaceae</taxon>
        <taxon>Novosphingobium</taxon>
    </lineage>
</organism>
<dbReference type="InterPro" id="IPR052382">
    <property type="entry name" value="ABHD10_acyl-thioesterase"/>
</dbReference>
<evidence type="ECO:0000256" key="4">
    <source>
        <dbReference type="ARBA" id="ARBA00039132"/>
    </source>
</evidence>
<evidence type="ECO:0000256" key="11">
    <source>
        <dbReference type="ARBA" id="ARBA00047972"/>
    </source>
</evidence>
<accession>A0A2W5NS94</accession>
<gene>
    <name evidence="13" type="ORF">DI555_16205</name>
</gene>
<evidence type="ECO:0000256" key="9">
    <source>
        <dbReference type="ARBA" id="ARBA00046047"/>
    </source>
</evidence>
<keyword evidence="2 13" id="KW-0378">Hydrolase</keyword>
<evidence type="ECO:0000256" key="1">
    <source>
        <dbReference type="ARBA" id="ARBA00012423"/>
    </source>
</evidence>
<name>A0A2W5NS94_9SPHN</name>
<dbReference type="InterPro" id="IPR000073">
    <property type="entry name" value="AB_hydrolase_1"/>
</dbReference>
<dbReference type="EC" id="3.1.2.22" evidence="1"/>
<sequence>MTETRYLELPDGRRIAHRFTPGTGPTIVFLPGYMSDMAGSKATAIFEMAQANGRPCLLLDYSGCGESSGEFADGTLTRWRDEVLAVIAAAGLEQVVLVGSSMGGWLMLMVAQALADSGKVKGMVGVAAAPDFTEWGIAQMDKNVLADGEAIWEENPYGPEPTPTYPGFWADGQANLLLEKPIAFDGPVRLLHGQRDEDVPWDISVRLAERLRSADVQVMLIKDGDHRLSRESDIHLLLRSVAELVLARDPAA</sequence>
<comment type="catalytic activity">
    <reaction evidence="11">
        <text>mycophenolic acid O-acyl-beta-D-glucuronide + H2O = mycophenolate + D-glucuronate + H(+)</text>
        <dbReference type="Rhea" id="RHEA:34179"/>
        <dbReference type="ChEBI" id="CHEBI:15377"/>
        <dbReference type="ChEBI" id="CHEBI:15378"/>
        <dbReference type="ChEBI" id="CHEBI:58720"/>
        <dbReference type="ChEBI" id="CHEBI:62932"/>
        <dbReference type="ChEBI" id="CHEBI:66982"/>
        <dbReference type="EC" id="3.1.1.93"/>
    </reaction>
    <physiologicalReaction direction="left-to-right" evidence="11">
        <dbReference type="Rhea" id="RHEA:34180"/>
    </physiologicalReaction>
</comment>
<dbReference type="SUPFAM" id="SSF53474">
    <property type="entry name" value="alpha/beta-Hydrolases"/>
    <property type="match status" value="1"/>
</dbReference>
<evidence type="ECO:0000256" key="3">
    <source>
        <dbReference type="ARBA" id="ARBA00022946"/>
    </source>
</evidence>
<evidence type="ECO:0000313" key="14">
    <source>
        <dbReference type="Proteomes" id="UP000249082"/>
    </source>
</evidence>
<evidence type="ECO:0000259" key="12">
    <source>
        <dbReference type="Pfam" id="PF12697"/>
    </source>
</evidence>
<dbReference type="Proteomes" id="UP000249082">
    <property type="component" value="Unassembled WGS sequence"/>
</dbReference>
<comment type="function">
    <text evidence="9">Acts as an acyl-protein thioesterase that hydrolyzes fatty acids from acylated residues in proteins. Regulates the mitochondrial S-depalmitoylation of the nucleophilic active site residue of peroxiredoxin-5/PRDX5, a key antioxidant protein, therefore modulating mitochondrial antioxidant ability. Also catalyzes the deglucuronidation of mycophenolic acid acyl-glucuronide, an active metabolite of the immunosuppressant drug mycophenolate.</text>
</comment>
<protein>
    <recommendedName>
        <fullName evidence="5">Palmitoyl-protein thioesterase ABHD10, mitochondrial</fullName>
        <ecNumber evidence="4">3.1.1.93</ecNumber>
        <ecNumber evidence="1">3.1.2.22</ecNumber>
    </recommendedName>
    <alternativeName>
        <fullName evidence="7">Acyl-protein thioesterase ABHD10</fullName>
    </alternativeName>
    <alternativeName>
        <fullName evidence="8">Alpha/beta hydrolase domain-containing protein 10</fullName>
    </alternativeName>
    <alternativeName>
        <fullName evidence="6">Mycophenolic acid acyl-glucuronide esterase, mitochondrial</fullName>
    </alternativeName>
</protein>
<proteinExistence type="predicted"/>
<dbReference type="EMBL" id="QFPX01000014">
    <property type="protein sequence ID" value="PZQ53555.1"/>
    <property type="molecule type" value="Genomic_DNA"/>
</dbReference>
<reference evidence="13 14" key="1">
    <citation type="submission" date="2017-08" db="EMBL/GenBank/DDBJ databases">
        <title>Infants hospitalized years apart are colonized by the same room-sourced microbial strains.</title>
        <authorList>
            <person name="Brooks B."/>
            <person name="Olm M.R."/>
            <person name="Firek B.A."/>
            <person name="Baker R."/>
            <person name="Thomas B.C."/>
            <person name="Morowitz M.J."/>
            <person name="Banfield J.F."/>
        </authorList>
    </citation>
    <scope>NUCLEOTIDE SEQUENCE [LARGE SCALE GENOMIC DNA]</scope>
    <source>
        <strain evidence="13">S2_005_002_R2_33</strain>
    </source>
</reference>
<comment type="catalytic activity">
    <reaction evidence="10">
        <text>S-hexadecanoyl-L-cysteinyl-[protein] + H2O = L-cysteinyl-[protein] + hexadecanoate + H(+)</text>
        <dbReference type="Rhea" id="RHEA:19233"/>
        <dbReference type="Rhea" id="RHEA-COMP:10131"/>
        <dbReference type="Rhea" id="RHEA-COMP:11032"/>
        <dbReference type="ChEBI" id="CHEBI:7896"/>
        <dbReference type="ChEBI" id="CHEBI:15377"/>
        <dbReference type="ChEBI" id="CHEBI:15378"/>
        <dbReference type="ChEBI" id="CHEBI:29950"/>
        <dbReference type="ChEBI" id="CHEBI:74151"/>
        <dbReference type="EC" id="3.1.2.22"/>
    </reaction>
    <physiologicalReaction direction="left-to-right" evidence="10">
        <dbReference type="Rhea" id="RHEA:19234"/>
    </physiologicalReaction>
</comment>
<dbReference type="InterPro" id="IPR029058">
    <property type="entry name" value="AB_hydrolase_fold"/>
</dbReference>
<keyword evidence="3" id="KW-0809">Transit peptide</keyword>
<dbReference type="GO" id="GO:0004553">
    <property type="term" value="F:hydrolase activity, hydrolyzing O-glycosyl compounds"/>
    <property type="evidence" value="ECO:0007669"/>
    <property type="project" value="TreeGrafter"/>
</dbReference>